<proteinExistence type="predicted"/>
<gene>
    <name evidence="1" type="ORF">ANCCEY_05721</name>
</gene>
<evidence type="ECO:0000313" key="2">
    <source>
        <dbReference type="Proteomes" id="UP000054495"/>
    </source>
</evidence>
<sequence>MTRDKTIDELKECPVVQAYTISKMDAIRKTIAKCQVDEWSCDFEGKIERFGKRSPEAKWMRFGKRSDYEFEGDDDLY</sequence>
<protein>
    <submittedName>
        <fullName evidence="1">Uncharacterized protein</fullName>
    </submittedName>
</protein>
<evidence type="ECO:0000313" key="1">
    <source>
        <dbReference type="EMBL" id="EPB75207.1"/>
    </source>
</evidence>
<dbReference type="Proteomes" id="UP000054495">
    <property type="component" value="Unassembled WGS sequence"/>
</dbReference>
<name>A0A0D6M5L3_9BILA</name>
<dbReference type="EMBL" id="KE124911">
    <property type="protein sequence ID" value="EPB75207.1"/>
    <property type="molecule type" value="Genomic_DNA"/>
</dbReference>
<dbReference type="AlphaFoldDB" id="A0A0D6M5L3"/>
<reference evidence="1 2" key="1">
    <citation type="submission" date="2013-05" db="EMBL/GenBank/DDBJ databases">
        <title>Draft genome of the parasitic nematode Anyclostoma ceylanicum.</title>
        <authorList>
            <person name="Mitreva M."/>
        </authorList>
    </citation>
    <scope>NUCLEOTIDE SEQUENCE [LARGE SCALE GENOMIC DNA]</scope>
</reference>
<organism evidence="1 2">
    <name type="scientific">Ancylostoma ceylanicum</name>
    <dbReference type="NCBI Taxonomy" id="53326"/>
    <lineage>
        <taxon>Eukaryota</taxon>
        <taxon>Metazoa</taxon>
        <taxon>Ecdysozoa</taxon>
        <taxon>Nematoda</taxon>
        <taxon>Chromadorea</taxon>
        <taxon>Rhabditida</taxon>
        <taxon>Rhabditina</taxon>
        <taxon>Rhabditomorpha</taxon>
        <taxon>Strongyloidea</taxon>
        <taxon>Ancylostomatidae</taxon>
        <taxon>Ancylostomatinae</taxon>
        <taxon>Ancylostoma</taxon>
    </lineage>
</organism>
<accession>A0A0D6M5L3</accession>
<keyword evidence="2" id="KW-1185">Reference proteome</keyword>